<dbReference type="Pfam" id="PF04358">
    <property type="entry name" value="DsrC"/>
    <property type="match status" value="1"/>
</dbReference>
<dbReference type="Gene3D" id="3.30.1420.10">
    <property type="match status" value="1"/>
</dbReference>
<organism evidence="1 2">
    <name type="scientific">Bathymodiolus azoricus thioautotrophic gill symbiont</name>
    <dbReference type="NCBI Taxonomy" id="235205"/>
    <lineage>
        <taxon>Bacteria</taxon>
        <taxon>Pseudomonadati</taxon>
        <taxon>Pseudomonadota</taxon>
        <taxon>Gammaproteobacteria</taxon>
        <taxon>sulfur-oxidizing symbionts</taxon>
    </lineage>
</organism>
<dbReference type="InterPro" id="IPR025526">
    <property type="entry name" value="DsrC-like_dom_sf"/>
</dbReference>
<gene>
    <name evidence="1" type="ORF">BAZSYMB_SCAFFOLD00008_36</name>
</gene>
<dbReference type="SUPFAM" id="SSF69721">
    <property type="entry name" value="DsrC, the gamma subunit of dissimilatory sulfite reductase"/>
    <property type="match status" value="1"/>
</dbReference>
<dbReference type="Proteomes" id="UP000198559">
    <property type="component" value="Unassembled WGS sequence"/>
</dbReference>
<dbReference type="InterPro" id="IPR043163">
    <property type="entry name" value="DsrC-like_N"/>
</dbReference>
<dbReference type="EMBL" id="CVUD02000245">
    <property type="protein sequence ID" value="SEH93058.1"/>
    <property type="molecule type" value="Genomic_DNA"/>
</dbReference>
<dbReference type="AlphaFoldDB" id="A0A1H6LW63"/>
<proteinExistence type="predicted"/>
<accession>A0A1H6LW63</accession>
<dbReference type="STRING" id="235205.BAZSYMB_SCAFFOLD00008_36"/>
<reference evidence="2" key="1">
    <citation type="submission" date="2016-06" db="EMBL/GenBank/DDBJ databases">
        <authorList>
            <person name="Petersen J."/>
            <person name="Sayavedra L."/>
        </authorList>
    </citation>
    <scope>NUCLEOTIDE SEQUENCE [LARGE SCALE GENOMIC DNA]</scope>
    <source>
        <strain evidence="2">BazSymB</strain>
    </source>
</reference>
<evidence type="ECO:0000313" key="1">
    <source>
        <dbReference type="EMBL" id="SEH93058.1"/>
    </source>
</evidence>
<sequence length="52" mass="5948">MALADLERDGHGYLVDLNQWSESIATELAEEEGVNLTDESFKLINFLRDEYS</sequence>
<protein>
    <submittedName>
        <fullName evidence="1">[similarity to] sulfite reductase</fullName>
    </submittedName>
</protein>
<evidence type="ECO:0000313" key="2">
    <source>
        <dbReference type="Proteomes" id="UP000198559"/>
    </source>
</evidence>
<dbReference type="InterPro" id="IPR007453">
    <property type="entry name" value="DsrC/TusE"/>
</dbReference>
<name>A0A1H6LW63_9GAMM</name>